<dbReference type="KEGG" id="chya:V22_15010"/>
<feature type="transmembrane region" description="Helical" evidence="6">
    <location>
        <begin position="132"/>
        <end position="150"/>
    </location>
</feature>
<keyword evidence="5 6" id="KW-0472">Membrane</keyword>
<organism evidence="7 8">
    <name type="scientific">Calycomorphotria hydatis</name>
    <dbReference type="NCBI Taxonomy" id="2528027"/>
    <lineage>
        <taxon>Bacteria</taxon>
        <taxon>Pseudomonadati</taxon>
        <taxon>Planctomycetota</taxon>
        <taxon>Planctomycetia</taxon>
        <taxon>Planctomycetales</taxon>
        <taxon>Planctomycetaceae</taxon>
        <taxon>Calycomorphotria</taxon>
    </lineage>
</organism>
<feature type="transmembrane region" description="Helical" evidence="6">
    <location>
        <begin position="299"/>
        <end position="323"/>
    </location>
</feature>
<feature type="transmembrane region" description="Helical" evidence="6">
    <location>
        <begin position="220"/>
        <end position="245"/>
    </location>
</feature>
<evidence type="ECO:0000256" key="4">
    <source>
        <dbReference type="ARBA" id="ARBA00022989"/>
    </source>
</evidence>
<dbReference type="NCBIfam" id="TIGR00374">
    <property type="entry name" value="flippase-like domain"/>
    <property type="match status" value="1"/>
</dbReference>
<keyword evidence="3 6" id="KW-0812">Transmembrane</keyword>
<sequence>MHRKRILDFLRYSIPTAIIGFLLWSLASDPNCHESLQKIASPHTQWWLVAVAFASGFTGLALTILRWYLLVLSSQLPLKIFEAFRIGFLSYLLNFIGAGGVGGDLFKAYAIAKDNSQRRTIAVSTVLVDRLIGLYALVVVASLSIFFFVTDTSDTSVNAIRYAVYAIAIGGGIFALVLFLLPLSAICSWQTKCENLPKVGGLLRRGFVTLILYLERPRTMAMMLVISICSHCSFAFAAYCIAAAFFPAHPDLVEMMVITPLAMVFAALPISPGGMGTLEVALTTLYTSIPNARLSTGDAITFALGFRAMTVGLALTGAFHYIASKKSDAQSDSGEFNQRMDASILARRQESVDELNGVLGTRAA</sequence>
<gene>
    <name evidence="7" type="ORF">V22_15010</name>
</gene>
<reference evidence="7 8" key="1">
    <citation type="submission" date="2019-02" db="EMBL/GenBank/DDBJ databases">
        <title>Deep-cultivation of Planctomycetes and their phenomic and genomic characterization uncovers novel biology.</title>
        <authorList>
            <person name="Wiegand S."/>
            <person name="Jogler M."/>
            <person name="Boedeker C."/>
            <person name="Pinto D."/>
            <person name="Vollmers J."/>
            <person name="Rivas-Marin E."/>
            <person name="Kohn T."/>
            <person name="Peeters S.H."/>
            <person name="Heuer A."/>
            <person name="Rast P."/>
            <person name="Oberbeckmann S."/>
            <person name="Bunk B."/>
            <person name="Jeske O."/>
            <person name="Meyerdierks A."/>
            <person name="Storesund J.E."/>
            <person name="Kallscheuer N."/>
            <person name="Luecker S."/>
            <person name="Lage O.M."/>
            <person name="Pohl T."/>
            <person name="Merkel B.J."/>
            <person name="Hornburger P."/>
            <person name="Mueller R.-W."/>
            <person name="Bruemmer F."/>
            <person name="Labrenz M."/>
            <person name="Spormann A.M."/>
            <person name="Op den Camp H."/>
            <person name="Overmann J."/>
            <person name="Amann R."/>
            <person name="Jetten M.S.M."/>
            <person name="Mascher T."/>
            <person name="Medema M.H."/>
            <person name="Devos D.P."/>
            <person name="Kaster A.-K."/>
            <person name="Ovreas L."/>
            <person name="Rohde M."/>
            <person name="Galperin M.Y."/>
            <person name="Jogler C."/>
        </authorList>
    </citation>
    <scope>NUCLEOTIDE SEQUENCE [LARGE SCALE GENOMIC DNA]</scope>
    <source>
        <strain evidence="7 8">V22</strain>
    </source>
</reference>
<dbReference type="Pfam" id="PF03706">
    <property type="entry name" value="LPG_synthase_TM"/>
    <property type="match status" value="1"/>
</dbReference>
<evidence type="ECO:0000256" key="2">
    <source>
        <dbReference type="ARBA" id="ARBA00022475"/>
    </source>
</evidence>
<keyword evidence="8" id="KW-1185">Reference proteome</keyword>
<proteinExistence type="predicted"/>
<evidence type="ECO:0000256" key="1">
    <source>
        <dbReference type="ARBA" id="ARBA00004651"/>
    </source>
</evidence>
<keyword evidence="4 6" id="KW-1133">Transmembrane helix</keyword>
<feature type="transmembrane region" description="Helical" evidence="6">
    <location>
        <begin position="162"/>
        <end position="181"/>
    </location>
</feature>
<name>A0A517T7C4_9PLAN</name>
<evidence type="ECO:0000313" key="8">
    <source>
        <dbReference type="Proteomes" id="UP000319976"/>
    </source>
</evidence>
<dbReference type="Proteomes" id="UP000319976">
    <property type="component" value="Chromosome"/>
</dbReference>
<evidence type="ECO:0000256" key="3">
    <source>
        <dbReference type="ARBA" id="ARBA00022692"/>
    </source>
</evidence>
<comment type="subcellular location">
    <subcellularLocation>
        <location evidence="1">Cell membrane</location>
        <topology evidence="1">Multi-pass membrane protein</topology>
    </subcellularLocation>
</comment>
<dbReference type="InterPro" id="IPR022791">
    <property type="entry name" value="L-PG_synthase/AglD"/>
</dbReference>
<dbReference type="GO" id="GO:0005886">
    <property type="term" value="C:plasma membrane"/>
    <property type="evidence" value="ECO:0007669"/>
    <property type="project" value="UniProtKB-SubCell"/>
</dbReference>
<feature type="transmembrane region" description="Helical" evidence="6">
    <location>
        <begin position="47"/>
        <end position="70"/>
    </location>
</feature>
<evidence type="ECO:0000256" key="6">
    <source>
        <dbReference type="SAM" id="Phobius"/>
    </source>
</evidence>
<dbReference type="AlphaFoldDB" id="A0A517T7C4"/>
<evidence type="ECO:0000256" key="5">
    <source>
        <dbReference type="ARBA" id="ARBA00023136"/>
    </source>
</evidence>
<evidence type="ECO:0000313" key="7">
    <source>
        <dbReference type="EMBL" id="QDT64269.1"/>
    </source>
</evidence>
<keyword evidence="2" id="KW-1003">Cell membrane</keyword>
<accession>A0A517T7C4</accession>
<dbReference type="PANTHER" id="PTHR40277:SF1">
    <property type="entry name" value="BLL5419 PROTEIN"/>
    <property type="match status" value="1"/>
</dbReference>
<dbReference type="PANTHER" id="PTHR40277">
    <property type="entry name" value="BLL5419 PROTEIN"/>
    <property type="match status" value="1"/>
</dbReference>
<feature type="transmembrane region" description="Helical" evidence="6">
    <location>
        <begin position="91"/>
        <end position="112"/>
    </location>
</feature>
<protein>
    <submittedName>
        <fullName evidence="7">Uncharacterized protein</fullName>
    </submittedName>
</protein>
<dbReference type="EMBL" id="CP036316">
    <property type="protein sequence ID" value="QDT64269.1"/>
    <property type="molecule type" value="Genomic_DNA"/>
</dbReference>